<feature type="domain" description="Major facilitator superfamily (MFS) profile" evidence="9">
    <location>
        <begin position="34"/>
        <end position="489"/>
    </location>
</feature>
<dbReference type="GO" id="GO:0015293">
    <property type="term" value="F:symporter activity"/>
    <property type="evidence" value="ECO:0007669"/>
    <property type="project" value="UniProtKB-KW"/>
</dbReference>
<feature type="transmembrane region" description="Helical" evidence="8">
    <location>
        <begin position="30"/>
        <end position="48"/>
    </location>
</feature>
<feature type="transmembrane region" description="Helical" evidence="8">
    <location>
        <begin position="375"/>
        <end position="408"/>
    </location>
</feature>
<accession>A0A1V9X3A6</accession>
<evidence type="ECO:0000256" key="1">
    <source>
        <dbReference type="ARBA" id="ARBA00004141"/>
    </source>
</evidence>
<organism evidence="10 11">
    <name type="scientific">Tropilaelaps mercedesae</name>
    <dbReference type="NCBI Taxonomy" id="418985"/>
    <lineage>
        <taxon>Eukaryota</taxon>
        <taxon>Metazoa</taxon>
        <taxon>Ecdysozoa</taxon>
        <taxon>Arthropoda</taxon>
        <taxon>Chelicerata</taxon>
        <taxon>Arachnida</taxon>
        <taxon>Acari</taxon>
        <taxon>Parasitiformes</taxon>
        <taxon>Mesostigmata</taxon>
        <taxon>Gamasina</taxon>
        <taxon>Dermanyssoidea</taxon>
        <taxon>Laelapidae</taxon>
        <taxon>Tropilaelaps</taxon>
    </lineage>
</organism>
<dbReference type="PROSITE" id="PS50850">
    <property type="entry name" value="MFS"/>
    <property type="match status" value="1"/>
</dbReference>
<dbReference type="InParanoid" id="A0A1V9X3A6"/>
<evidence type="ECO:0000256" key="8">
    <source>
        <dbReference type="SAM" id="Phobius"/>
    </source>
</evidence>
<reference evidence="10 11" key="1">
    <citation type="journal article" date="2017" name="Gigascience">
        <title>Draft genome of the honey bee ectoparasitic mite, Tropilaelaps mercedesae, is shaped by the parasitic life history.</title>
        <authorList>
            <person name="Dong X."/>
            <person name="Armstrong S.D."/>
            <person name="Xia D."/>
            <person name="Makepeace B.L."/>
            <person name="Darby A.C."/>
            <person name="Kadowaki T."/>
        </authorList>
    </citation>
    <scope>NUCLEOTIDE SEQUENCE [LARGE SCALE GENOMIC DNA]</scope>
    <source>
        <strain evidence="10">Wuxi-XJTLU</strain>
    </source>
</reference>
<dbReference type="STRING" id="418985.A0A1V9X3A6"/>
<comment type="subcellular location">
    <subcellularLocation>
        <location evidence="1">Membrane</location>
        <topology evidence="1">Multi-pass membrane protein</topology>
    </subcellularLocation>
</comment>
<comment type="caution">
    <text evidence="10">The sequence shown here is derived from an EMBL/GenBank/DDBJ whole genome shotgun (WGS) entry which is preliminary data.</text>
</comment>
<protein>
    <submittedName>
        <fullName evidence="10">Sialin-like</fullName>
    </submittedName>
</protein>
<dbReference type="Proteomes" id="UP000192247">
    <property type="component" value="Unassembled WGS sequence"/>
</dbReference>
<dbReference type="InterPro" id="IPR036259">
    <property type="entry name" value="MFS_trans_sf"/>
</dbReference>
<dbReference type="GO" id="GO:0016020">
    <property type="term" value="C:membrane"/>
    <property type="evidence" value="ECO:0007669"/>
    <property type="project" value="UniProtKB-SubCell"/>
</dbReference>
<dbReference type="InterPro" id="IPR020846">
    <property type="entry name" value="MFS_dom"/>
</dbReference>
<keyword evidence="4" id="KW-0769">Symport</keyword>
<dbReference type="Pfam" id="PF07690">
    <property type="entry name" value="MFS_1"/>
    <property type="match status" value="1"/>
</dbReference>
<dbReference type="FunFam" id="1.20.1250.20:FF:000003">
    <property type="entry name" value="Solute carrier family 17 member 3"/>
    <property type="match status" value="1"/>
</dbReference>
<dbReference type="GO" id="GO:0006820">
    <property type="term" value="P:monoatomic anion transport"/>
    <property type="evidence" value="ECO:0007669"/>
    <property type="project" value="TreeGrafter"/>
</dbReference>
<evidence type="ECO:0000256" key="5">
    <source>
        <dbReference type="ARBA" id="ARBA00022989"/>
    </source>
</evidence>
<dbReference type="InterPro" id="IPR050382">
    <property type="entry name" value="MFS_Na/Anion_cotransporter"/>
</dbReference>
<evidence type="ECO:0000256" key="7">
    <source>
        <dbReference type="SAM" id="MobiDB-lite"/>
    </source>
</evidence>
<sequence>MVAAPKSKVADLAESIVKVGDEEKTTRIQFRYVLILLASLGLLCEYMMRVNLNVVIVMIVNQTAVQQTTKISNCFIPFANNTSALPASSELRRENGQETFAWDPVTQGLILSSFYWGYTFTPIVGGCFAERYSAKWLFGLSSLLNALLGFLIPVVTMKLGHIGLITLRVLQGLAEGVALPSIRVQLARWIPKNQRSTAVACTDIGNFLGAAIGLLSAGEIATNSSLGGWPSVFYMTSVVTVVWCIAWLALTTDTPQEHPCIGQWELNHILMDLGATIDADKELTTPWMDILCSVKVWVVHFAVFGNLYLQYTIITELPIYLATVLNFDIRSSGFFSALPYVGAIIGGIVAGPLADKMIRQEMLSRTAARKLFNTLALGSPSLILFVVVRVAGCNSHLSLILFIIAGTFRGMSEAGVGPMSLDMAPDFAGSMFGISVTIGAFSGMLVPEVTSFFIHKDNSTTNWSYSFYVAGIIGMSAALTFLLFASAEAQPWGTVKNELENNGLAGSSGNDAASAVQKDQLVSTPKDVKEPAGAK</sequence>
<feature type="transmembrane region" description="Helical" evidence="8">
    <location>
        <begin position="232"/>
        <end position="250"/>
    </location>
</feature>
<dbReference type="Gene3D" id="1.20.1250.20">
    <property type="entry name" value="MFS general substrate transporter like domains"/>
    <property type="match status" value="2"/>
</dbReference>
<dbReference type="SUPFAM" id="SSF103473">
    <property type="entry name" value="MFS general substrate transporter"/>
    <property type="match status" value="1"/>
</dbReference>
<evidence type="ECO:0000256" key="6">
    <source>
        <dbReference type="ARBA" id="ARBA00023136"/>
    </source>
</evidence>
<proteinExistence type="predicted"/>
<dbReference type="OrthoDB" id="2985014at2759"/>
<gene>
    <name evidence="10" type="ORF">BIW11_02097</name>
</gene>
<dbReference type="EMBL" id="MNPL01026465">
    <property type="protein sequence ID" value="OQR67974.1"/>
    <property type="molecule type" value="Genomic_DNA"/>
</dbReference>
<dbReference type="PANTHER" id="PTHR11662">
    <property type="entry name" value="SOLUTE CARRIER FAMILY 17"/>
    <property type="match status" value="1"/>
</dbReference>
<feature type="transmembrane region" description="Helical" evidence="8">
    <location>
        <begin position="296"/>
        <end position="314"/>
    </location>
</feature>
<feature type="transmembrane region" description="Helical" evidence="8">
    <location>
        <begin position="334"/>
        <end position="354"/>
    </location>
</feature>
<evidence type="ECO:0000259" key="9">
    <source>
        <dbReference type="PROSITE" id="PS50850"/>
    </source>
</evidence>
<keyword evidence="3 8" id="KW-0812">Transmembrane</keyword>
<keyword evidence="11" id="KW-1185">Reference proteome</keyword>
<feature type="transmembrane region" description="Helical" evidence="8">
    <location>
        <begin position="467"/>
        <end position="487"/>
    </location>
</feature>
<keyword evidence="5 8" id="KW-1133">Transmembrane helix</keyword>
<feature type="compositionally biased region" description="Basic and acidic residues" evidence="7">
    <location>
        <begin position="526"/>
        <end position="535"/>
    </location>
</feature>
<dbReference type="InterPro" id="IPR011701">
    <property type="entry name" value="MFS"/>
</dbReference>
<feature type="transmembrane region" description="Helical" evidence="8">
    <location>
        <begin position="428"/>
        <end position="446"/>
    </location>
</feature>
<evidence type="ECO:0000256" key="2">
    <source>
        <dbReference type="ARBA" id="ARBA00022448"/>
    </source>
</evidence>
<dbReference type="FunFam" id="1.20.1250.20:FF:000423">
    <property type="entry name" value="Putative inorganic phosphate cotransporter-like Protein"/>
    <property type="match status" value="1"/>
</dbReference>
<evidence type="ECO:0000256" key="4">
    <source>
        <dbReference type="ARBA" id="ARBA00022847"/>
    </source>
</evidence>
<evidence type="ECO:0000313" key="11">
    <source>
        <dbReference type="Proteomes" id="UP000192247"/>
    </source>
</evidence>
<evidence type="ECO:0000313" key="10">
    <source>
        <dbReference type="EMBL" id="OQR67974.1"/>
    </source>
</evidence>
<evidence type="ECO:0000256" key="3">
    <source>
        <dbReference type="ARBA" id="ARBA00022692"/>
    </source>
</evidence>
<dbReference type="AlphaFoldDB" id="A0A1V9X3A6"/>
<keyword evidence="6 8" id="KW-0472">Membrane</keyword>
<feature type="transmembrane region" description="Helical" evidence="8">
    <location>
        <begin position="136"/>
        <end position="155"/>
    </location>
</feature>
<dbReference type="PANTHER" id="PTHR11662:SF399">
    <property type="entry name" value="FI19708P1-RELATED"/>
    <property type="match status" value="1"/>
</dbReference>
<name>A0A1V9X3A6_9ACAR</name>
<keyword evidence="2" id="KW-0813">Transport</keyword>
<feature type="region of interest" description="Disordered" evidence="7">
    <location>
        <begin position="498"/>
        <end position="535"/>
    </location>
</feature>
<feature type="transmembrane region" description="Helical" evidence="8">
    <location>
        <begin position="109"/>
        <end position="129"/>
    </location>
</feature>